<evidence type="ECO:0000256" key="6">
    <source>
        <dbReference type="ARBA" id="ARBA00023136"/>
    </source>
</evidence>
<dbReference type="PANTHER" id="PTHR47529:SF1">
    <property type="entry name" value="PERIPLASMIC CHAPERONE PPID"/>
    <property type="match status" value="1"/>
</dbReference>
<keyword evidence="7" id="KW-0143">Chaperone</keyword>
<dbReference type="Pfam" id="PF13145">
    <property type="entry name" value="Rotamase_2"/>
    <property type="match status" value="1"/>
</dbReference>
<feature type="domain" description="PpiC" evidence="11">
    <location>
        <begin position="199"/>
        <end position="344"/>
    </location>
</feature>
<evidence type="ECO:0000256" key="10">
    <source>
        <dbReference type="ARBA" id="ARBA00042775"/>
    </source>
</evidence>
<keyword evidence="6" id="KW-0472">Membrane</keyword>
<dbReference type="GO" id="GO:0005886">
    <property type="term" value="C:plasma membrane"/>
    <property type="evidence" value="ECO:0007669"/>
    <property type="project" value="UniProtKB-SubCell"/>
</dbReference>
<keyword evidence="13" id="KW-1185">Reference proteome</keyword>
<organism evidence="12 13">
    <name type="scientific">Brevifollis gellanilyticus</name>
    <dbReference type="NCBI Taxonomy" id="748831"/>
    <lineage>
        <taxon>Bacteria</taxon>
        <taxon>Pseudomonadati</taxon>
        <taxon>Verrucomicrobiota</taxon>
        <taxon>Verrucomicrobiia</taxon>
        <taxon>Verrucomicrobiales</taxon>
        <taxon>Verrucomicrobiaceae</taxon>
    </lineage>
</organism>
<keyword evidence="2" id="KW-1003">Cell membrane</keyword>
<gene>
    <name evidence="12" type="ORF">BGE01nite_19730</name>
</gene>
<evidence type="ECO:0000256" key="1">
    <source>
        <dbReference type="ARBA" id="ARBA00004382"/>
    </source>
</evidence>
<reference evidence="12 13" key="1">
    <citation type="submission" date="2019-07" db="EMBL/GenBank/DDBJ databases">
        <title>Whole genome shotgun sequence of Brevifollis gellanilyticus NBRC 108608.</title>
        <authorList>
            <person name="Hosoyama A."/>
            <person name="Uohara A."/>
            <person name="Ohji S."/>
            <person name="Ichikawa N."/>
        </authorList>
    </citation>
    <scope>NUCLEOTIDE SEQUENCE [LARGE SCALE GENOMIC DNA]</scope>
    <source>
        <strain evidence="12 13">NBRC 108608</strain>
    </source>
</reference>
<keyword evidence="5" id="KW-1133">Transmembrane helix</keyword>
<comment type="similarity">
    <text evidence="8">Belongs to the PpiD chaperone family.</text>
</comment>
<evidence type="ECO:0000256" key="9">
    <source>
        <dbReference type="ARBA" id="ARBA00040743"/>
    </source>
</evidence>
<dbReference type="Proteomes" id="UP000321577">
    <property type="component" value="Unassembled WGS sequence"/>
</dbReference>
<dbReference type="InterPro" id="IPR000297">
    <property type="entry name" value="PPIase_PpiC"/>
</dbReference>
<evidence type="ECO:0000256" key="4">
    <source>
        <dbReference type="ARBA" id="ARBA00022692"/>
    </source>
</evidence>
<dbReference type="InterPro" id="IPR052029">
    <property type="entry name" value="PpiD_chaperone"/>
</dbReference>
<evidence type="ECO:0000256" key="3">
    <source>
        <dbReference type="ARBA" id="ARBA00022519"/>
    </source>
</evidence>
<protein>
    <recommendedName>
        <fullName evidence="9">Periplasmic chaperone PpiD</fullName>
    </recommendedName>
    <alternativeName>
        <fullName evidence="10">Periplasmic folding chaperone</fullName>
    </alternativeName>
</protein>
<name>A0A512M7G2_9BACT</name>
<dbReference type="PANTHER" id="PTHR47529">
    <property type="entry name" value="PEPTIDYL-PROLYL CIS-TRANS ISOMERASE D"/>
    <property type="match status" value="1"/>
</dbReference>
<sequence>MLSLTVIIIISFASWGGTRTGGPKMASASDDAFTMYGEDYTVGELQRLEGSGQVISMLQMYELYFGLMSAARGPEAGGRDFIFNLLVLKRQMKELGVNPSDAEAKAELEKIPSLQENGKFSPQRAFSVQQNLGMYGKGGQDMLEAAKLSIGLNRIKDLVGKNYVASPLEAEKAYASRHQTLKIQTINFALDDFKKTAEVKDEELQKYYDENKDNYKTVEKRAVSYVLFANPADLDKKPVEERTKLNKVQVDSVNAFNAAAAKPGAKFDDVVKGLNLKAETAPLFAKDSPPEALKGESDVIDAIFVQSKDAGKVSDPVKGTKGWYVFTVTSTEEPKQQDLAAVKDKVKEVLVGQKAQEALSKAVNEARIAIQEGLKGGKKIDEIAKEKKLTLDAVKDLTVNEPAADLPNAVEIAREAEKVAAGDVAKAVNTDKGATLVYVAAKELRKRDDSAALRKNTEDTRTTQERDRLFNSWFSAKRAESGLKIHLKMSA</sequence>
<keyword evidence="4" id="KW-0812">Transmembrane</keyword>
<evidence type="ECO:0000256" key="5">
    <source>
        <dbReference type="ARBA" id="ARBA00022989"/>
    </source>
</evidence>
<proteinExistence type="inferred from homology"/>
<evidence type="ECO:0000313" key="13">
    <source>
        <dbReference type="Proteomes" id="UP000321577"/>
    </source>
</evidence>
<evidence type="ECO:0000256" key="2">
    <source>
        <dbReference type="ARBA" id="ARBA00022475"/>
    </source>
</evidence>
<evidence type="ECO:0000256" key="8">
    <source>
        <dbReference type="ARBA" id="ARBA00038408"/>
    </source>
</evidence>
<dbReference type="Gene3D" id="1.10.4030.10">
    <property type="entry name" value="Porin chaperone SurA, peptide-binding domain"/>
    <property type="match status" value="1"/>
</dbReference>
<comment type="subcellular location">
    <subcellularLocation>
        <location evidence="1">Cell inner membrane</location>
        <topology evidence="1">Single-pass type II membrane protein</topology>
        <orientation evidence="1">Periplasmic side</orientation>
    </subcellularLocation>
</comment>
<comment type="caution">
    <text evidence="12">The sequence shown here is derived from an EMBL/GenBank/DDBJ whole genome shotgun (WGS) entry which is preliminary data.</text>
</comment>
<evidence type="ECO:0000259" key="11">
    <source>
        <dbReference type="Pfam" id="PF13145"/>
    </source>
</evidence>
<dbReference type="GO" id="GO:0003755">
    <property type="term" value="F:peptidyl-prolyl cis-trans isomerase activity"/>
    <property type="evidence" value="ECO:0007669"/>
    <property type="project" value="InterPro"/>
</dbReference>
<dbReference type="SUPFAM" id="SSF109998">
    <property type="entry name" value="Triger factor/SurA peptide-binding domain-like"/>
    <property type="match status" value="1"/>
</dbReference>
<dbReference type="InterPro" id="IPR046357">
    <property type="entry name" value="PPIase_dom_sf"/>
</dbReference>
<dbReference type="InterPro" id="IPR027304">
    <property type="entry name" value="Trigger_fact/SurA_dom_sf"/>
</dbReference>
<evidence type="ECO:0000256" key="7">
    <source>
        <dbReference type="ARBA" id="ARBA00023186"/>
    </source>
</evidence>
<dbReference type="Gene3D" id="3.10.50.40">
    <property type="match status" value="1"/>
</dbReference>
<dbReference type="EMBL" id="BKAG01000011">
    <property type="protein sequence ID" value="GEP42682.1"/>
    <property type="molecule type" value="Genomic_DNA"/>
</dbReference>
<accession>A0A512M7G2</accession>
<dbReference type="AlphaFoldDB" id="A0A512M7G2"/>
<evidence type="ECO:0000313" key="12">
    <source>
        <dbReference type="EMBL" id="GEP42682.1"/>
    </source>
</evidence>
<keyword evidence="3" id="KW-0997">Cell inner membrane</keyword>